<evidence type="ECO:0000256" key="2">
    <source>
        <dbReference type="ARBA" id="ARBA00023163"/>
    </source>
</evidence>
<keyword evidence="1" id="KW-0805">Transcription regulation</keyword>
<geneLocation type="plasmid" evidence="5 6">
    <name>unnamed1</name>
</geneLocation>
<dbReference type="EMBL" id="CP058580">
    <property type="protein sequence ID" value="QLG64299.1"/>
    <property type="molecule type" value="Genomic_DNA"/>
</dbReference>
<feature type="domain" description="Bacterioopsin transcriptional activator GAF and HTH associated" evidence="4">
    <location>
        <begin position="17"/>
        <end position="148"/>
    </location>
</feature>
<dbReference type="OrthoDB" id="156233at2157"/>
<keyword evidence="5" id="KW-0614">Plasmid</keyword>
<dbReference type="AlphaFoldDB" id="A0A7D5QEK4"/>
<feature type="domain" description="HTH bat-type" evidence="3">
    <location>
        <begin position="156"/>
        <end position="207"/>
    </location>
</feature>
<reference evidence="5 6" key="1">
    <citation type="submission" date="2020-06" db="EMBL/GenBank/DDBJ databases">
        <title>NJ-3-1, isolated from saline soil.</title>
        <authorList>
            <person name="Cui H.L."/>
            <person name="Shi X."/>
        </authorList>
    </citation>
    <scope>NUCLEOTIDE SEQUENCE [LARGE SCALE GENOMIC DNA]</scope>
    <source>
        <strain evidence="5 6">NJ-3-1</strain>
        <plasmid evidence="5 6">unnamed1</plasmid>
    </source>
</reference>
<gene>
    <name evidence="5" type="ORF">HUG12_21200</name>
</gene>
<evidence type="ECO:0000313" key="5">
    <source>
        <dbReference type="EMBL" id="QLG64299.1"/>
    </source>
</evidence>
<accession>A0A7D5QEK4</accession>
<dbReference type="InterPro" id="IPR031803">
    <property type="entry name" value="BAT_GAF/HTH-assoc"/>
</dbReference>
<dbReference type="RefSeq" id="WP_179270881.1">
    <property type="nucleotide sequence ID" value="NZ_CP058580.1"/>
</dbReference>
<name>A0A7D5QEK4_9EURY</name>
<keyword evidence="2" id="KW-0804">Transcription</keyword>
<protein>
    <submittedName>
        <fullName evidence="5">Helix-turn-helix domain-containing protein</fullName>
    </submittedName>
</protein>
<dbReference type="InterPro" id="IPR007050">
    <property type="entry name" value="HTH_bacterioopsin"/>
</dbReference>
<dbReference type="Pfam" id="PF04967">
    <property type="entry name" value="HTH_10"/>
    <property type="match status" value="1"/>
</dbReference>
<organism evidence="5 6">
    <name type="scientific">Halorarum salinum</name>
    <dbReference type="NCBI Taxonomy" id="2743089"/>
    <lineage>
        <taxon>Archaea</taxon>
        <taxon>Methanobacteriati</taxon>
        <taxon>Methanobacteriota</taxon>
        <taxon>Stenosarchaea group</taxon>
        <taxon>Halobacteria</taxon>
        <taxon>Halobacteriales</taxon>
        <taxon>Haloferacaceae</taxon>
        <taxon>Halorarum</taxon>
    </lineage>
</organism>
<dbReference type="Proteomes" id="UP000509626">
    <property type="component" value="Plasmid unnamed1"/>
</dbReference>
<evidence type="ECO:0000313" key="6">
    <source>
        <dbReference type="Proteomes" id="UP000509626"/>
    </source>
</evidence>
<keyword evidence="6" id="KW-1185">Reference proteome</keyword>
<evidence type="ECO:0000256" key="1">
    <source>
        <dbReference type="ARBA" id="ARBA00023015"/>
    </source>
</evidence>
<dbReference type="KEGG" id="halu:HUG12_21200"/>
<proteinExistence type="predicted"/>
<evidence type="ECO:0000259" key="3">
    <source>
        <dbReference type="Pfam" id="PF04967"/>
    </source>
</evidence>
<dbReference type="PANTHER" id="PTHR34236">
    <property type="entry name" value="DIMETHYL SULFOXIDE REDUCTASE TRANSCRIPTIONAL ACTIVATOR"/>
    <property type="match status" value="1"/>
</dbReference>
<dbReference type="GeneID" id="56040033"/>
<sequence>MTTLRVELAVPLLTESFSESQGTSGTLVDVGPVDGATYRVLVRVPLVDETAFEATLGEDETVAGWTHVASGDGEHLYRVQVGADRLAVRAYRHAVQLDGHLVAARVHAAGWHVRLLFPDRAAVSMFTRRCEADGMRPRVRAVQATDSSHVGPAYELTGAQAETLRVAVERGYFDVPRRATLETIATDLDVSKQAVSERLRRGLQSLLTDAFGSSAAGLTDAR</sequence>
<dbReference type="Pfam" id="PF15915">
    <property type="entry name" value="BAT"/>
    <property type="match status" value="1"/>
</dbReference>
<evidence type="ECO:0000259" key="4">
    <source>
        <dbReference type="Pfam" id="PF15915"/>
    </source>
</evidence>
<dbReference type="PANTHER" id="PTHR34236:SF1">
    <property type="entry name" value="DIMETHYL SULFOXIDE REDUCTASE TRANSCRIPTIONAL ACTIVATOR"/>
    <property type="match status" value="1"/>
</dbReference>